<reference evidence="6" key="1">
    <citation type="submission" date="2022-08" db="EMBL/GenBank/DDBJ databases">
        <title>Genomic Encyclopedia of Type Strains, Phase III (KMG-III): the genomes of soil and plant-associated and newly described type strains.</title>
        <authorList>
            <person name="Whitman W."/>
        </authorList>
    </citation>
    <scope>NUCLEOTIDE SEQUENCE</scope>
    <source>
        <strain evidence="6">HMT 1</strain>
    </source>
</reference>
<evidence type="ECO:0000256" key="2">
    <source>
        <dbReference type="ARBA" id="ARBA00022723"/>
    </source>
</evidence>
<evidence type="ECO:0000313" key="6">
    <source>
        <dbReference type="EMBL" id="MCS3903715.1"/>
    </source>
</evidence>
<feature type="domain" description="Rieske" evidence="5">
    <location>
        <begin position="5"/>
        <end position="110"/>
    </location>
</feature>
<evidence type="ECO:0000256" key="4">
    <source>
        <dbReference type="ARBA" id="ARBA00023014"/>
    </source>
</evidence>
<evidence type="ECO:0000256" key="1">
    <source>
        <dbReference type="ARBA" id="ARBA00022714"/>
    </source>
</evidence>
<sequence length="113" mass="12432">MKKPLELCSLDAIPDPGSRGFCISIDDRPQEIMVIRRQNRVYAYLNSCPHTGAALDWMPGEFLTLDQSRIICALHGAEFEIDNGYCVYGPCQGDRLTALTVGVTGNKVLLETG</sequence>
<dbReference type="Pfam" id="PF00355">
    <property type="entry name" value="Rieske"/>
    <property type="match status" value="1"/>
</dbReference>
<proteinExistence type="predicted"/>
<accession>A0AAE3L1K6</accession>
<keyword evidence="4" id="KW-0411">Iron-sulfur</keyword>
<keyword evidence="7" id="KW-1185">Reference proteome</keyword>
<dbReference type="PANTHER" id="PTHR40261">
    <property type="match status" value="1"/>
</dbReference>
<dbReference type="GO" id="GO:0051537">
    <property type="term" value="F:2 iron, 2 sulfur cluster binding"/>
    <property type="evidence" value="ECO:0007669"/>
    <property type="project" value="UniProtKB-KW"/>
</dbReference>
<dbReference type="InterPro" id="IPR036922">
    <property type="entry name" value="Rieske_2Fe-2S_sf"/>
</dbReference>
<dbReference type="AlphaFoldDB" id="A0AAE3L1K6"/>
<dbReference type="SUPFAM" id="SSF50022">
    <property type="entry name" value="ISP domain"/>
    <property type="match status" value="1"/>
</dbReference>
<dbReference type="EMBL" id="JANUCT010000011">
    <property type="protein sequence ID" value="MCS3903715.1"/>
    <property type="molecule type" value="Genomic_DNA"/>
</dbReference>
<evidence type="ECO:0000256" key="3">
    <source>
        <dbReference type="ARBA" id="ARBA00023004"/>
    </source>
</evidence>
<dbReference type="CDD" id="cd03467">
    <property type="entry name" value="Rieske"/>
    <property type="match status" value="1"/>
</dbReference>
<keyword evidence="1" id="KW-0001">2Fe-2S</keyword>
<dbReference type="Proteomes" id="UP001204445">
    <property type="component" value="Unassembled WGS sequence"/>
</dbReference>
<dbReference type="InterPro" id="IPR017941">
    <property type="entry name" value="Rieske_2Fe-2S"/>
</dbReference>
<organism evidence="6 7">
    <name type="scientific">Methylohalomonas lacus</name>
    <dbReference type="NCBI Taxonomy" id="398773"/>
    <lineage>
        <taxon>Bacteria</taxon>
        <taxon>Pseudomonadati</taxon>
        <taxon>Pseudomonadota</taxon>
        <taxon>Gammaproteobacteria</taxon>
        <taxon>Methylohalomonadales</taxon>
        <taxon>Methylohalomonadaceae</taxon>
        <taxon>Methylohalomonas</taxon>
    </lineage>
</organism>
<dbReference type="GO" id="GO:0046872">
    <property type="term" value="F:metal ion binding"/>
    <property type="evidence" value="ECO:0007669"/>
    <property type="project" value="UniProtKB-KW"/>
</dbReference>
<dbReference type="Gene3D" id="2.102.10.10">
    <property type="entry name" value="Rieske [2Fe-2S] iron-sulphur domain"/>
    <property type="match status" value="1"/>
</dbReference>
<gene>
    <name evidence="6" type="ORF">J2T55_001746</name>
</gene>
<keyword evidence="2" id="KW-0479">Metal-binding</keyword>
<name>A0AAE3L1K6_9GAMM</name>
<evidence type="ECO:0000259" key="5">
    <source>
        <dbReference type="PROSITE" id="PS51296"/>
    </source>
</evidence>
<keyword evidence="3" id="KW-0408">Iron</keyword>
<comment type="caution">
    <text evidence="6">The sequence shown here is derived from an EMBL/GenBank/DDBJ whole genome shotgun (WGS) entry which is preliminary data.</text>
</comment>
<protein>
    <submittedName>
        <fullName evidence="6">Nitrite reductase/ring-hydroxylating ferredoxin subunit</fullName>
    </submittedName>
</protein>
<dbReference type="PROSITE" id="PS51296">
    <property type="entry name" value="RIESKE"/>
    <property type="match status" value="1"/>
</dbReference>
<dbReference type="RefSeq" id="WP_259055665.1">
    <property type="nucleotide sequence ID" value="NZ_JANUCT010000011.1"/>
</dbReference>
<dbReference type="PANTHER" id="PTHR40261:SF1">
    <property type="entry name" value="RIESKE DOMAIN-CONTAINING PROTEIN"/>
    <property type="match status" value="1"/>
</dbReference>
<evidence type="ECO:0000313" key="7">
    <source>
        <dbReference type="Proteomes" id="UP001204445"/>
    </source>
</evidence>